<dbReference type="PANTHER" id="PTHR46421">
    <property type="entry name" value="PROGRAMMED CELL DEATH PROTEIN 2-LIKE"/>
    <property type="match status" value="1"/>
</dbReference>
<dbReference type="AlphaFoldDB" id="A0AA41N8L9"/>
<dbReference type="PANTHER" id="PTHR46421:SF1">
    <property type="entry name" value="PROGRAMMED CELL DEATH PROTEIN 2-LIKE"/>
    <property type="match status" value="1"/>
</dbReference>
<accession>A0AA41N8L9</accession>
<evidence type="ECO:0000259" key="1">
    <source>
        <dbReference type="Pfam" id="PF04194"/>
    </source>
</evidence>
<dbReference type="Proteomes" id="UP001166674">
    <property type="component" value="Unassembled WGS sequence"/>
</dbReference>
<proteinExistence type="predicted"/>
<dbReference type="Pfam" id="PF04194">
    <property type="entry name" value="PDCD2_C"/>
    <property type="match status" value="1"/>
</dbReference>
<evidence type="ECO:0000313" key="3">
    <source>
        <dbReference type="Proteomes" id="UP001166674"/>
    </source>
</evidence>
<protein>
    <submittedName>
        <fullName evidence="2">Programmed cell death protein 2-like</fullName>
    </submittedName>
</protein>
<gene>
    <name evidence="2" type="ORF">SUZIE_182450</name>
</gene>
<dbReference type="GO" id="GO:0005737">
    <property type="term" value="C:cytoplasm"/>
    <property type="evidence" value="ECO:0007669"/>
    <property type="project" value="InterPro"/>
</dbReference>
<dbReference type="InterPro" id="IPR007320">
    <property type="entry name" value="PDCD2_C"/>
</dbReference>
<dbReference type="InterPro" id="IPR052815">
    <property type="entry name" value="PDCD2-like_regulator"/>
</dbReference>
<feature type="domain" description="Programmed cell death protein 2 C-terminal" evidence="1">
    <location>
        <begin position="254"/>
        <end position="357"/>
    </location>
</feature>
<dbReference type="GO" id="GO:0006915">
    <property type="term" value="P:apoptotic process"/>
    <property type="evidence" value="ECO:0007669"/>
    <property type="project" value="TreeGrafter"/>
</dbReference>
<reference evidence="2" key="1">
    <citation type="submission" date="2020-03" db="EMBL/GenBank/DDBJ databases">
        <title>Studies in the Genomics of Life Span.</title>
        <authorList>
            <person name="Glass D."/>
        </authorList>
    </citation>
    <scope>NUCLEOTIDE SEQUENCE</scope>
    <source>
        <strain evidence="2">SUZIE</strain>
        <tissue evidence="2">Muscle</tissue>
    </source>
</reference>
<sequence>MAAVRKPVLLGLRDLAVHGSLTGPGAWTASKLGGIPDALPAVAAPRPVCARCQEPLTLVVQVYCPLEGSPFHRLLHVFSCARPGCGDSRARSWKVFRSQSLQVQEREAQDVQKQENGLIAENWCEGANDWGSDSEEAPPPQLTLDFVHESNCATDVDCTAQLQDLCLRDTVPDAAHSVPPGEGMTLPTVVPQFLPYYICVVDEDDYRDFVSLEHAHSLLKDYQQREGIGTEQLLSQSFSSNGEKYEKTKIKSGDQIFYKFMKRIAPCQEQILRYSWSGEPLFLTCPASEVTRVPPCSHCGGQRIFEFQLMPALISMLQSANLDLSVEFGTILVYTCEKSCWPQNHQTPMEEFCIIQEDPDELLFK</sequence>
<name>A0AA41N8L9_SCICA</name>
<keyword evidence="3" id="KW-1185">Reference proteome</keyword>
<dbReference type="EMBL" id="JAATJV010399279">
    <property type="protein sequence ID" value="MBZ3885339.1"/>
    <property type="molecule type" value="Genomic_DNA"/>
</dbReference>
<comment type="caution">
    <text evidence="2">The sequence shown here is derived from an EMBL/GenBank/DDBJ whole genome shotgun (WGS) entry which is preliminary data.</text>
</comment>
<evidence type="ECO:0000313" key="2">
    <source>
        <dbReference type="EMBL" id="MBZ3885339.1"/>
    </source>
</evidence>
<organism evidence="2 3">
    <name type="scientific">Sciurus carolinensis</name>
    <name type="common">Eastern gray squirrel</name>
    <dbReference type="NCBI Taxonomy" id="30640"/>
    <lineage>
        <taxon>Eukaryota</taxon>
        <taxon>Metazoa</taxon>
        <taxon>Chordata</taxon>
        <taxon>Craniata</taxon>
        <taxon>Vertebrata</taxon>
        <taxon>Euteleostomi</taxon>
        <taxon>Mammalia</taxon>
        <taxon>Eutheria</taxon>
        <taxon>Euarchontoglires</taxon>
        <taxon>Glires</taxon>
        <taxon>Rodentia</taxon>
        <taxon>Sciuromorpha</taxon>
        <taxon>Sciuridae</taxon>
        <taxon>Sciurinae</taxon>
        <taxon>Sciurini</taxon>
        <taxon>Sciurus</taxon>
    </lineage>
</organism>